<feature type="domain" description="Thioredoxin" evidence="7">
    <location>
        <begin position="1"/>
        <end position="115"/>
    </location>
</feature>
<dbReference type="InterPro" id="IPR017937">
    <property type="entry name" value="Thioredoxin_CS"/>
</dbReference>
<evidence type="ECO:0000256" key="6">
    <source>
        <dbReference type="NCBIfam" id="TIGR01068"/>
    </source>
</evidence>
<dbReference type="InterPro" id="IPR013766">
    <property type="entry name" value="Thioredoxin_domain"/>
</dbReference>
<comment type="similarity">
    <text evidence="1">Belongs to the thioredoxin family.</text>
</comment>
<evidence type="ECO:0000256" key="4">
    <source>
        <dbReference type="ARBA" id="ARBA00023157"/>
    </source>
</evidence>
<dbReference type="PANTHER" id="PTHR45663:SF11">
    <property type="entry name" value="GEO12009P1"/>
    <property type="match status" value="1"/>
</dbReference>
<proteinExistence type="inferred from homology"/>
<dbReference type="NCBIfam" id="TIGR01068">
    <property type="entry name" value="thioredoxin"/>
    <property type="match status" value="1"/>
</dbReference>
<dbReference type="Gene3D" id="3.40.30.10">
    <property type="entry name" value="Glutaredoxin"/>
    <property type="match status" value="1"/>
</dbReference>
<reference evidence="8" key="1">
    <citation type="submission" date="2013-08" db="EMBL/GenBank/DDBJ databases">
        <title>Comparison of modified E. coli strains.</title>
        <authorList>
            <person name="Juergensen J."/>
            <person name="Bonge A."/>
            <person name="Streit W.R."/>
        </authorList>
    </citation>
    <scope>NUCLEOTIDE SEQUENCE</scope>
</reference>
<evidence type="ECO:0000256" key="5">
    <source>
        <dbReference type="ARBA" id="ARBA00023284"/>
    </source>
</evidence>
<dbReference type="PROSITE" id="PS00194">
    <property type="entry name" value="THIOREDOXIN_1"/>
    <property type="match status" value="1"/>
</dbReference>
<dbReference type="SUPFAM" id="SSF52833">
    <property type="entry name" value="Thioredoxin-like"/>
    <property type="match status" value="1"/>
</dbReference>
<name>A0A0H3UAV3_9BACT</name>
<organism evidence="8">
    <name type="scientific">uncultured bacterium fosmid pJB102C1</name>
    <dbReference type="NCBI Taxonomy" id="1478050"/>
    <lineage>
        <taxon>Bacteria</taxon>
        <taxon>environmental samples</taxon>
    </lineage>
</organism>
<dbReference type="GO" id="GO:0005829">
    <property type="term" value="C:cytosol"/>
    <property type="evidence" value="ECO:0007669"/>
    <property type="project" value="TreeGrafter"/>
</dbReference>
<dbReference type="PANTHER" id="PTHR45663">
    <property type="entry name" value="GEO12009P1"/>
    <property type="match status" value="1"/>
</dbReference>
<dbReference type="InterPro" id="IPR036249">
    <property type="entry name" value="Thioredoxin-like_sf"/>
</dbReference>
<evidence type="ECO:0000256" key="1">
    <source>
        <dbReference type="ARBA" id="ARBA00008987"/>
    </source>
</evidence>
<dbReference type="EMBL" id="KF540248">
    <property type="protein sequence ID" value="AIF26852.1"/>
    <property type="molecule type" value="Genomic_DNA"/>
</dbReference>
<accession>A0A0H3UAV3</accession>
<dbReference type="InterPro" id="IPR005746">
    <property type="entry name" value="Thioredoxin"/>
</dbReference>
<sequence>MRGWSCLNNNLMQEITDASFAGILAEGKPVVVDFSAVWCGPCQMMKPLVEELAAEYDGKITVCGMDVDDNDNVPSDLGIMNIPCLVFFKNGQEVRRHVGACSKEQLHKMFAELAGEEIPAAEPAKEEKKGLFGKLFGK</sequence>
<protein>
    <recommendedName>
        <fullName evidence="6">Thioredoxin</fullName>
    </recommendedName>
</protein>
<dbReference type="GO" id="GO:0015035">
    <property type="term" value="F:protein-disulfide reductase activity"/>
    <property type="evidence" value="ECO:0007669"/>
    <property type="project" value="UniProtKB-UniRule"/>
</dbReference>
<dbReference type="AlphaFoldDB" id="A0A0H3UAV3"/>
<dbReference type="FunFam" id="3.40.30.10:FF:000001">
    <property type="entry name" value="Thioredoxin"/>
    <property type="match status" value="1"/>
</dbReference>
<evidence type="ECO:0000313" key="8">
    <source>
        <dbReference type="EMBL" id="AIF26852.1"/>
    </source>
</evidence>
<evidence type="ECO:0000256" key="2">
    <source>
        <dbReference type="ARBA" id="ARBA00022448"/>
    </source>
</evidence>
<dbReference type="PROSITE" id="PS51352">
    <property type="entry name" value="THIOREDOXIN_2"/>
    <property type="match status" value="1"/>
</dbReference>
<evidence type="ECO:0000256" key="3">
    <source>
        <dbReference type="ARBA" id="ARBA00022982"/>
    </source>
</evidence>
<evidence type="ECO:0000259" key="7">
    <source>
        <dbReference type="PROSITE" id="PS51352"/>
    </source>
</evidence>
<keyword evidence="3" id="KW-0249">Electron transport</keyword>
<dbReference type="PRINTS" id="PR00421">
    <property type="entry name" value="THIOREDOXIN"/>
</dbReference>
<keyword evidence="4" id="KW-1015">Disulfide bond</keyword>
<keyword evidence="2" id="KW-0813">Transport</keyword>
<keyword evidence="5" id="KW-0676">Redox-active center</keyword>
<dbReference type="GO" id="GO:0045454">
    <property type="term" value="P:cell redox homeostasis"/>
    <property type="evidence" value="ECO:0007669"/>
    <property type="project" value="TreeGrafter"/>
</dbReference>
<dbReference type="Pfam" id="PF00085">
    <property type="entry name" value="Thioredoxin"/>
    <property type="match status" value="1"/>
</dbReference>
<dbReference type="CDD" id="cd02947">
    <property type="entry name" value="TRX_family"/>
    <property type="match status" value="1"/>
</dbReference>